<dbReference type="EMBL" id="LT594501">
    <property type="protein sequence ID" value="SBT71996.1"/>
    <property type="molecule type" value="Genomic_DNA"/>
</dbReference>
<name>A0A1C3KEF3_PLAMA</name>
<dbReference type="Proteomes" id="UP000219799">
    <property type="component" value="Chromosome 13"/>
</dbReference>
<evidence type="ECO:0000313" key="1">
    <source>
        <dbReference type="EMBL" id="SBT71996.1"/>
    </source>
</evidence>
<proteinExistence type="predicted"/>
<reference evidence="1 2" key="1">
    <citation type="submission" date="2016-06" db="EMBL/GenBank/DDBJ databases">
        <authorList>
            <consortium name="Pathogen Informatics"/>
        </authorList>
    </citation>
    <scope>NUCLEOTIDE SEQUENCE [LARGE SCALE GENOMIC DNA]</scope>
    <source>
        <strain evidence="1">PmlGA01</strain>
    </source>
</reference>
<protein>
    <submittedName>
        <fullName evidence="1">Uncharacterized protein</fullName>
    </submittedName>
</protein>
<dbReference type="AlphaFoldDB" id="A0A1C3KEF3"/>
<gene>
    <name evidence="1" type="primary">PmlGA01_130010600</name>
    <name evidence="1" type="ORF">PMLGA01_130010600</name>
</gene>
<dbReference type="VEuPathDB" id="PlasmoDB:PmUG01_13018100"/>
<organism evidence="1 2">
    <name type="scientific">Plasmodium malariae</name>
    <dbReference type="NCBI Taxonomy" id="5858"/>
    <lineage>
        <taxon>Eukaryota</taxon>
        <taxon>Sar</taxon>
        <taxon>Alveolata</taxon>
        <taxon>Apicomplexa</taxon>
        <taxon>Aconoidasida</taxon>
        <taxon>Haemosporida</taxon>
        <taxon>Plasmodiidae</taxon>
        <taxon>Plasmodium</taxon>
        <taxon>Plasmodium (Plasmodium)</taxon>
    </lineage>
</organism>
<feature type="non-terminal residue" evidence="1">
    <location>
        <position position="197"/>
    </location>
</feature>
<accession>A0A1C3KEF3</accession>
<evidence type="ECO:0000313" key="2">
    <source>
        <dbReference type="Proteomes" id="UP000219799"/>
    </source>
</evidence>
<sequence>MEIKRIISIISFLAYTFIISKEKLKDRQKCYNHNHTFRGVTDCFRGNSNNMLYFALYRKLVHNSNFLYYNTLISKNGPNLTVHNKNYQSYVELNETQRPLIVMCFSMCGSFPLEVAEIPKNIINEKKNLITHFVDSTRVKESRRKTYNLSNIIKKNNSHQIMNCQNMRDLQKYKETTCNPFHMLNNEGSILLSIYKI</sequence>